<evidence type="ECO:0000256" key="5">
    <source>
        <dbReference type="ARBA" id="ARBA00023027"/>
    </source>
</evidence>
<feature type="binding site" evidence="11">
    <location>
        <position position="270"/>
    </location>
    <ligand>
        <name>NAD(+)</name>
        <dbReference type="ChEBI" id="CHEBI:57540"/>
    </ligand>
</feature>
<reference evidence="13" key="2">
    <citation type="submission" date="2021-09" db="EMBL/GenBank/DDBJ databases">
        <authorList>
            <person name="Gilroy R."/>
        </authorList>
    </citation>
    <scope>NUCLEOTIDE SEQUENCE</scope>
    <source>
        <strain evidence="13">ChiGjej3B3-7470</strain>
    </source>
</reference>
<comment type="similarity">
    <text evidence="2 8">Belongs to the UDP-glucose/GDP-mannose dehydrogenase family.</text>
</comment>
<feature type="binding site" evidence="10">
    <location>
        <position position="211"/>
    </location>
    <ligand>
        <name>substrate</name>
    </ligand>
</feature>
<feature type="binding site" evidence="10">
    <location>
        <begin position="151"/>
        <end position="154"/>
    </location>
    <ligand>
        <name>substrate</name>
    </ligand>
</feature>
<evidence type="ECO:0000256" key="10">
    <source>
        <dbReference type="PIRSR" id="PIRSR500134-2"/>
    </source>
</evidence>
<evidence type="ECO:0000256" key="11">
    <source>
        <dbReference type="PIRSR" id="PIRSR500134-3"/>
    </source>
</evidence>
<dbReference type="GO" id="GO:0003979">
    <property type="term" value="F:UDP-glucose 6-dehydrogenase activity"/>
    <property type="evidence" value="ECO:0007669"/>
    <property type="project" value="UniProtKB-EC"/>
</dbReference>
<accession>A0A921ERK1</accession>
<feature type="binding site" evidence="11">
    <location>
        <position position="337"/>
    </location>
    <ligand>
        <name>NAD(+)</name>
        <dbReference type="ChEBI" id="CHEBI:57540"/>
    </ligand>
</feature>
<dbReference type="SUPFAM" id="SSF48179">
    <property type="entry name" value="6-phosphogluconate dehydrogenase C-terminal domain-like"/>
    <property type="match status" value="1"/>
</dbReference>
<dbReference type="GO" id="GO:0051287">
    <property type="term" value="F:NAD binding"/>
    <property type="evidence" value="ECO:0007669"/>
    <property type="project" value="InterPro"/>
</dbReference>
<reference evidence="13" key="1">
    <citation type="journal article" date="2021" name="PeerJ">
        <title>Extensive microbial diversity within the chicken gut microbiome revealed by metagenomics and culture.</title>
        <authorList>
            <person name="Gilroy R."/>
            <person name="Ravi A."/>
            <person name="Getino M."/>
            <person name="Pursley I."/>
            <person name="Horton D.L."/>
            <person name="Alikhan N.F."/>
            <person name="Baker D."/>
            <person name="Gharbi K."/>
            <person name="Hall N."/>
            <person name="Watson M."/>
            <person name="Adriaenssens E.M."/>
            <person name="Foster-Nyarko E."/>
            <person name="Jarju S."/>
            <person name="Secka A."/>
            <person name="Antonio M."/>
            <person name="Oren A."/>
            <person name="Chaudhuri R.R."/>
            <person name="La Ragione R."/>
            <person name="Hildebrand F."/>
            <person name="Pallen M.J."/>
        </authorList>
    </citation>
    <scope>NUCLEOTIDE SEQUENCE</scope>
    <source>
        <strain evidence="13">ChiGjej3B3-7470</strain>
    </source>
</reference>
<dbReference type="Gene3D" id="1.20.5.100">
    <property type="entry name" value="Cytochrome c1, transmembrane anchor, C-terminal"/>
    <property type="match status" value="1"/>
</dbReference>
<comment type="function">
    <text evidence="7">Catalyzes the conversion of UDP-glucose into UDP-glucuronate, one of the precursors of teichuronic acid.</text>
</comment>
<dbReference type="NCBIfam" id="TIGR03026">
    <property type="entry name" value="NDP-sugDHase"/>
    <property type="match status" value="1"/>
</dbReference>
<dbReference type="Gene3D" id="3.40.50.720">
    <property type="entry name" value="NAD(P)-binding Rossmann-like Domain"/>
    <property type="match status" value="2"/>
</dbReference>
<proteinExistence type="inferred from homology"/>
<evidence type="ECO:0000256" key="8">
    <source>
        <dbReference type="PIRNR" id="PIRNR000124"/>
    </source>
</evidence>
<dbReference type="EC" id="1.1.1.22" evidence="3 8"/>
<comment type="pathway">
    <text evidence="1">Nucleotide-sugar biosynthesis; UDP-alpha-D-glucuronate biosynthesis; UDP-alpha-D-glucuronate from UDP-alpha-D-glucose: step 1/1.</text>
</comment>
<evidence type="ECO:0000313" key="13">
    <source>
        <dbReference type="EMBL" id="HJE52440.1"/>
    </source>
</evidence>
<feature type="binding site" evidence="11">
    <location>
        <position position="30"/>
    </location>
    <ligand>
        <name>NAD(+)</name>
        <dbReference type="ChEBI" id="CHEBI:57540"/>
    </ligand>
</feature>
<feature type="domain" description="UDP-glucose/GDP-mannose dehydrogenase C-terminal" evidence="12">
    <location>
        <begin position="323"/>
        <end position="424"/>
    </location>
</feature>
<dbReference type="Proteomes" id="UP000712713">
    <property type="component" value="Unassembled WGS sequence"/>
</dbReference>
<evidence type="ECO:0000256" key="9">
    <source>
        <dbReference type="PIRSR" id="PIRSR500134-1"/>
    </source>
</evidence>
<dbReference type="InterPro" id="IPR014026">
    <property type="entry name" value="UDP-Glc/GDP-Man_DH_dimer"/>
</dbReference>
<dbReference type="InterPro" id="IPR014027">
    <property type="entry name" value="UDP-Glc/GDP-Man_DH_C"/>
</dbReference>
<dbReference type="SUPFAM" id="SSF52413">
    <property type="entry name" value="UDP-glucose/GDP-mannose dehydrogenase C-terminal domain"/>
    <property type="match status" value="1"/>
</dbReference>
<dbReference type="AlphaFoldDB" id="A0A921ERK1"/>
<evidence type="ECO:0000256" key="3">
    <source>
        <dbReference type="ARBA" id="ARBA00012954"/>
    </source>
</evidence>
<dbReference type="InterPro" id="IPR036291">
    <property type="entry name" value="NAD(P)-bd_dom_sf"/>
</dbReference>
<dbReference type="InterPro" id="IPR036220">
    <property type="entry name" value="UDP-Glc/GDP-Man_DH_C_sf"/>
</dbReference>
<dbReference type="Pfam" id="PF03721">
    <property type="entry name" value="UDPG_MGDP_dh_N"/>
    <property type="match status" value="1"/>
</dbReference>
<protein>
    <recommendedName>
        <fullName evidence="3 8">UDP-glucose 6-dehydrogenase</fullName>
        <ecNumber evidence="3 8">1.1.1.22</ecNumber>
    </recommendedName>
</protein>
<dbReference type="PIRSF" id="PIRSF000124">
    <property type="entry name" value="UDPglc_GDPman_dh"/>
    <property type="match status" value="1"/>
</dbReference>
<dbReference type="EMBL" id="DYZF01000275">
    <property type="protein sequence ID" value="HJE52440.1"/>
    <property type="molecule type" value="Genomic_DNA"/>
</dbReference>
<gene>
    <name evidence="13" type="ORF">K8V15_10795</name>
</gene>
<dbReference type="InterPro" id="IPR017476">
    <property type="entry name" value="UDP-Glc/GDP-Man"/>
</dbReference>
<dbReference type="InterPro" id="IPR001732">
    <property type="entry name" value="UDP-Glc/GDP-Man_DH_N"/>
</dbReference>
<feature type="binding site" evidence="10">
    <location>
        <position position="264"/>
    </location>
    <ligand>
        <name>substrate</name>
    </ligand>
</feature>
<evidence type="ECO:0000256" key="1">
    <source>
        <dbReference type="ARBA" id="ARBA00004701"/>
    </source>
</evidence>
<dbReference type="FunFam" id="1.20.5.100:FF:000001">
    <property type="entry name" value="UDP-glucose 6-dehydrogenase"/>
    <property type="match status" value="1"/>
</dbReference>
<evidence type="ECO:0000256" key="4">
    <source>
        <dbReference type="ARBA" id="ARBA00023002"/>
    </source>
</evidence>
<dbReference type="InterPro" id="IPR008927">
    <property type="entry name" value="6-PGluconate_DH-like_C_sf"/>
</dbReference>
<feature type="binding site" evidence="10">
    <location>
        <begin position="256"/>
        <end position="260"/>
    </location>
    <ligand>
        <name>substrate</name>
    </ligand>
</feature>
<keyword evidence="4 8" id="KW-0560">Oxidoreductase</keyword>
<evidence type="ECO:0000313" key="14">
    <source>
        <dbReference type="Proteomes" id="UP000712713"/>
    </source>
</evidence>
<feature type="active site" description="Nucleophile" evidence="9">
    <location>
        <position position="267"/>
    </location>
</feature>
<feature type="binding site" evidence="10">
    <location>
        <position position="330"/>
    </location>
    <ligand>
        <name>substrate</name>
    </ligand>
</feature>
<evidence type="ECO:0000256" key="7">
    <source>
        <dbReference type="ARBA" id="ARBA00053241"/>
    </source>
</evidence>
<evidence type="ECO:0000256" key="6">
    <source>
        <dbReference type="ARBA" id="ARBA00047473"/>
    </source>
</evidence>
<name>A0A921ERK1_9ACTN</name>
<dbReference type="PIRSF" id="PIRSF500134">
    <property type="entry name" value="UDPglc_DH_bac"/>
    <property type="match status" value="1"/>
</dbReference>
<feature type="binding site" evidence="11">
    <location>
        <position position="154"/>
    </location>
    <ligand>
        <name>NAD(+)</name>
        <dbReference type="ChEBI" id="CHEBI:57540"/>
    </ligand>
</feature>
<dbReference type="Pfam" id="PF00984">
    <property type="entry name" value="UDPG_MGDP_dh"/>
    <property type="match status" value="1"/>
</dbReference>
<feature type="binding site" evidence="11">
    <location>
        <position position="87"/>
    </location>
    <ligand>
        <name>NAD(+)</name>
        <dbReference type="ChEBI" id="CHEBI:57540"/>
    </ligand>
</feature>
<dbReference type="PANTHER" id="PTHR43750">
    <property type="entry name" value="UDP-GLUCOSE 6-DEHYDROGENASE TUAD"/>
    <property type="match status" value="1"/>
</dbReference>
<sequence length="445" mass="46745">MRISVIGCGYLGAVHAACMAELGHEVIGVDVDPAKIEALSKGEAPFFEPGLPELLTSAMATGRLKFAVAPAAEELADVDVHFIAVGTPQRGDSGAADLSYVTAAVAQLLEAIPEGARPVVVGKSTVPVGTASAIAELLEARGVTLVWNPEFLREGFAVQDTLTPDRIVYGVSTNPEHAQRGQAALDEVYASLLAQRIPQIVTTYPTAELVKVAANSFLATKISFINAMAELCEATGGDISDLAEALGHDDRIGKKFLRAGVGFGGGCLPKDIRAFMARAEELGVQDAVAFLHEVDAINLRRRDRVVDLAVASFDGDVAGRRITVLGAAFKPNSDDVRDSPALDVARRLAEQGAVVTVTDPEALVNVRRVAPGLTAVDDTTEALRDADLVVLLTEWSEYVELNPAATAGVVNRPVIIDGRNALNPAEWRAAGWAYTGLGRATAPAA</sequence>
<organism evidence="13 14">
    <name type="scientific">Tessaracoccus flavescens</name>
    <dbReference type="NCBI Taxonomy" id="399497"/>
    <lineage>
        <taxon>Bacteria</taxon>
        <taxon>Bacillati</taxon>
        <taxon>Actinomycetota</taxon>
        <taxon>Actinomycetes</taxon>
        <taxon>Propionibacteriales</taxon>
        <taxon>Propionibacteriaceae</taxon>
        <taxon>Tessaracoccus</taxon>
    </lineage>
</organism>
<dbReference type="InterPro" id="IPR028357">
    <property type="entry name" value="UDPglc_DH_bac"/>
</dbReference>
<evidence type="ECO:0000259" key="12">
    <source>
        <dbReference type="SMART" id="SM00984"/>
    </source>
</evidence>
<feature type="binding site" evidence="11">
    <location>
        <position position="35"/>
    </location>
    <ligand>
        <name>NAD(+)</name>
        <dbReference type="ChEBI" id="CHEBI:57540"/>
    </ligand>
</feature>
<comment type="caution">
    <text evidence="13">The sequence shown here is derived from an EMBL/GenBank/DDBJ whole genome shotgun (WGS) entry which is preliminary data.</text>
</comment>
<dbReference type="Pfam" id="PF03720">
    <property type="entry name" value="UDPG_MGDP_dh_C"/>
    <property type="match status" value="1"/>
</dbReference>
<keyword evidence="5 8" id="KW-0520">NAD</keyword>
<feature type="binding site" evidence="11">
    <location>
        <position position="125"/>
    </location>
    <ligand>
        <name>NAD(+)</name>
        <dbReference type="ChEBI" id="CHEBI:57540"/>
    </ligand>
</feature>
<dbReference type="SMART" id="SM00984">
    <property type="entry name" value="UDPG_MGDP_dh_C"/>
    <property type="match status" value="1"/>
</dbReference>
<dbReference type="GO" id="GO:0000271">
    <property type="term" value="P:polysaccharide biosynthetic process"/>
    <property type="evidence" value="ECO:0007669"/>
    <property type="project" value="InterPro"/>
</dbReference>
<dbReference type="PANTHER" id="PTHR43750:SF3">
    <property type="entry name" value="UDP-GLUCOSE 6-DEHYDROGENASE TUAD"/>
    <property type="match status" value="1"/>
</dbReference>
<comment type="catalytic activity">
    <reaction evidence="6 8">
        <text>UDP-alpha-D-glucose + 2 NAD(+) + H2O = UDP-alpha-D-glucuronate + 2 NADH + 3 H(+)</text>
        <dbReference type="Rhea" id="RHEA:23596"/>
        <dbReference type="ChEBI" id="CHEBI:15377"/>
        <dbReference type="ChEBI" id="CHEBI:15378"/>
        <dbReference type="ChEBI" id="CHEBI:57540"/>
        <dbReference type="ChEBI" id="CHEBI:57945"/>
        <dbReference type="ChEBI" id="CHEBI:58052"/>
        <dbReference type="ChEBI" id="CHEBI:58885"/>
        <dbReference type="EC" id="1.1.1.22"/>
    </reaction>
</comment>
<evidence type="ECO:0000256" key="2">
    <source>
        <dbReference type="ARBA" id="ARBA00006601"/>
    </source>
</evidence>
<dbReference type="SUPFAM" id="SSF51735">
    <property type="entry name" value="NAD(P)-binding Rossmann-fold domains"/>
    <property type="match status" value="1"/>
</dbReference>